<feature type="region of interest" description="Disordered" evidence="1">
    <location>
        <begin position="508"/>
        <end position="536"/>
    </location>
</feature>
<gene>
    <name evidence="2" type="ORF">BCR34DRAFT_556476</name>
</gene>
<evidence type="ECO:0000313" key="3">
    <source>
        <dbReference type="Proteomes" id="UP000193144"/>
    </source>
</evidence>
<reference evidence="2 3" key="1">
    <citation type="submission" date="2016-07" db="EMBL/GenBank/DDBJ databases">
        <title>Pervasive Adenine N6-methylation of Active Genes in Fungi.</title>
        <authorList>
            <consortium name="DOE Joint Genome Institute"/>
            <person name="Mondo S.J."/>
            <person name="Dannebaum R.O."/>
            <person name="Kuo R.C."/>
            <person name="Labutti K."/>
            <person name="Haridas S."/>
            <person name="Kuo A."/>
            <person name="Salamov A."/>
            <person name="Ahrendt S.R."/>
            <person name="Lipzen A."/>
            <person name="Sullivan W."/>
            <person name="Andreopoulos W.B."/>
            <person name="Clum A."/>
            <person name="Lindquist E."/>
            <person name="Daum C."/>
            <person name="Ramamoorthy G.K."/>
            <person name="Gryganskyi A."/>
            <person name="Culley D."/>
            <person name="Magnuson J.K."/>
            <person name="James T.Y."/>
            <person name="O'Malley M.A."/>
            <person name="Stajich J.E."/>
            <person name="Spatafora J.W."/>
            <person name="Visel A."/>
            <person name="Grigoriev I.V."/>
        </authorList>
    </citation>
    <scope>NUCLEOTIDE SEQUENCE [LARGE SCALE GENOMIC DNA]</scope>
    <source>
        <strain evidence="2 3">CBS 115471</strain>
    </source>
</reference>
<dbReference type="AlphaFoldDB" id="A0A1Y2A2I4"/>
<accession>A0A1Y2A2I4</accession>
<dbReference type="EMBL" id="MCFA01000016">
    <property type="protein sequence ID" value="ORY16716.1"/>
    <property type="molecule type" value="Genomic_DNA"/>
</dbReference>
<feature type="region of interest" description="Disordered" evidence="1">
    <location>
        <begin position="473"/>
        <end position="493"/>
    </location>
</feature>
<evidence type="ECO:0000256" key="1">
    <source>
        <dbReference type="SAM" id="MobiDB-lite"/>
    </source>
</evidence>
<dbReference type="OrthoDB" id="10666189at2759"/>
<keyword evidence="3" id="KW-1185">Reference proteome</keyword>
<feature type="compositionally biased region" description="Basic and acidic residues" evidence="1">
    <location>
        <begin position="514"/>
        <end position="532"/>
    </location>
</feature>
<proteinExistence type="predicted"/>
<comment type="caution">
    <text evidence="2">The sequence shown here is derived from an EMBL/GenBank/DDBJ whole genome shotgun (WGS) entry which is preliminary data.</text>
</comment>
<sequence>MALTRVTCPLPSGVTTIAPRNDPRGEAVVRNIPSFHAYKKPVDINCLPHFSKIHNSPPPCHLFVVLTPGTMLKENTARASMSSGCMISFRTCGLADWPIRTLQLIRALWFLEPSASYKLRLPSNFIPEWYSNFACSGATWGQWLEIIYHELASRDQLRQHSQNWIRWETLPHRRRGTERKSRKVPKMPHSRWHSREVRALGIFSEELAIPSFEADTEGRTESQAAAPNILRKDFLSIWKAAAGKSKSWKRIVRGNVSTEVLTGLKRHLLPAVLNKRPKRDQAVPFSSANFKAGKRPQQERIRVSYQSQQSLKRPKYRREVLSEIYEAPFYESDLLEDHRVENSELVRCDGFGEHEVYLEEERQCHDDQEQWTYRLGDFMLNPKEDFEDFVHEYTQGNISHDLKEPSLQAELSRDTDRPVYFSSQTKTSFPDDESFQQELQTPKKRVQFALQHFYSLDSVKSSKTRTLSYKEVAESALDHPKAPERGATTRPKGYKWLSKSAKRKLRKKALKNVRASEEQGSRTRDSQEREPEMGGISKRVAQWQKRKLKKKTDPFRHCYGFWHVFNCGHNYRVLCRSCDESWDLGITRECHLRECMINDDCRIEDLYRYFPHPCVICPWYEYPALSRDLPALGALPKHIVRWMKSLDHAYDVIDQYGGLFSFFSHCGGSPLICSSCKTGTSRSEFSLTPWGWETFGNYGHERAIRLFYPETDSLLELVIESKDFRSLPGSEIRMPVERGKWYCGTCNTAWFPASGKIRRGRKTVMIDD</sequence>
<organism evidence="2 3">
    <name type="scientific">Clohesyomyces aquaticus</name>
    <dbReference type="NCBI Taxonomy" id="1231657"/>
    <lineage>
        <taxon>Eukaryota</taxon>
        <taxon>Fungi</taxon>
        <taxon>Dikarya</taxon>
        <taxon>Ascomycota</taxon>
        <taxon>Pezizomycotina</taxon>
        <taxon>Dothideomycetes</taxon>
        <taxon>Pleosporomycetidae</taxon>
        <taxon>Pleosporales</taxon>
        <taxon>Lindgomycetaceae</taxon>
        <taxon>Clohesyomyces</taxon>
    </lineage>
</organism>
<name>A0A1Y2A2I4_9PLEO</name>
<feature type="compositionally biased region" description="Basic and acidic residues" evidence="1">
    <location>
        <begin position="473"/>
        <end position="484"/>
    </location>
</feature>
<evidence type="ECO:0000313" key="2">
    <source>
        <dbReference type="EMBL" id="ORY16716.1"/>
    </source>
</evidence>
<dbReference type="Proteomes" id="UP000193144">
    <property type="component" value="Unassembled WGS sequence"/>
</dbReference>
<protein>
    <submittedName>
        <fullName evidence="2">Uncharacterized protein</fullName>
    </submittedName>
</protein>